<name>X1BL73_9ZZZZ</name>
<accession>X1BL73</accession>
<dbReference type="PANTHER" id="PTHR43619">
    <property type="entry name" value="S-ADENOSYL-L-METHIONINE-DEPENDENT METHYLTRANSFERASE YKTD-RELATED"/>
    <property type="match status" value="1"/>
</dbReference>
<dbReference type="Pfam" id="PF04072">
    <property type="entry name" value="LCM"/>
    <property type="match status" value="1"/>
</dbReference>
<dbReference type="GO" id="GO:0008168">
    <property type="term" value="F:methyltransferase activity"/>
    <property type="evidence" value="ECO:0007669"/>
    <property type="project" value="UniProtKB-KW"/>
</dbReference>
<dbReference type="GO" id="GO:0032259">
    <property type="term" value="P:methylation"/>
    <property type="evidence" value="ECO:0007669"/>
    <property type="project" value="UniProtKB-KW"/>
</dbReference>
<dbReference type="InterPro" id="IPR007213">
    <property type="entry name" value="Ppm1/Ppm2/Tcmp"/>
</dbReference>
<dbReference type="InterPro" id="IPR029063">
    <property type="entry name" value="SAM-dependent_MTases_sf"/>
</dbReference>
<proteinExistence type="predicted"/>
<evidence type="ECO:0000256" key="2">
    <source>
        <dbReference type="ARBA" id="ARBA00022679"/>
    </source>
</evidence>
<dbReference type="Gene3D" id="3.40.50.150">
    <property type="entry name" value="Vaccinia Virus protein VP39"/>
    <property type="match status" value="1"/>
</dbReference>
<dbReference type="EMBL" id="BART01025021">
    <property type="protein sequence ID" value="GAG95765.1"/>
    <property type="molecule type" value="Genomic_DNA"/>
</dbReference>
<evidence type="ECO:0000313" key="3">
    <source>
        <dbReference type="EMBL" id="GAG95765.1"/>
    </source>
</evidence>
<gene>
    <name evidence="3" type="ORF">S01H4_45011</name>
</gene>
<keyword evidence="2" id="KW-0808">Transferase</keyword>
<reference evidence="3" key="1">
    <citation type="journal article" date="2014" name="Front. Microbiol.">
        <title>High frequency of phylogenetically diverse reductive dehalogenase-homologous genes in deep subseafloor sedimentary metagenomes.</title>
        <authorList>
            <person name="Kawai M."/>
            <person name="Futagami T."/>
            <person name="Toyoda A."/>
            <person name="Takaki Y."/>
            <person name="Nishi S."/>
            <person name="Hori S."/>
            <person name="Arai W."/>
            <person name="Tsubouchi T."/>
            <person name="Morono Y."/>
            <person name="Uchiyama I."/>
            <person name="Ito T."/>
            <person name="Fujiyama A."/>
            <person name="Inagaki F."/>
            <person name="Takami H."/>
        </authorList>
    </citation>
    <scope>NUCLEOTIDE SEQUENCE</scope>
    <source>
        <strain evidence="3">Expedition CK06-06</strain>
    </source>
</reference>
<dbReference type="SUPFAM" id="SSF53335">
    <property type="entry name" value="S-adenosyl-L-methionine-dependent methyltransferases"/>
    <property type="match status" value="1"/>
</dbReference>
<feature type="non-terminal residue" evidence="3">
    <location>
        <position position="117"/>
    </location>
</feature>
<sequence>MSEDFSLDSDSIEETMLGPLWARAKYSKLYPELLNDQQAIQIIEKIDYDFTEIEKYLGEWRSLGLLVRARSFDKAIKNFISRYPTASVINIGCGLDTTFSRVDNGTINWYNIDLPDA</sequence>
<comment type="caution">
    <text evidence="3">The sequence shown here is derived from an EMBL/GenBank/DDBJ whole genome shotgun (WGS) entry which is preliminary data.</text>
</comment>
<dbReference type="AlphaFoldDB" id="X1BL73"/>
<evidence type="ECO:0008006" key="4">
    <source>
        <dbReference type="Google" id="ProtNLM"/>
    </source>
</evidence>
<evidence type="ECO:0000256" key="1">
    <source>
        <dbReference type="ARBA" id="ARBA00022603"/>
    </source>
</evidence>
<dbReference type="PANTHER" id="PTHR43619:SF2">
    <property type="entry name" value="S-ADENOSYL-L-METHIONINE-DEPENDENT METHYLTRANSFERASES SUPERFAMILY PROTEIN"/>
    <property type="match status" value="1"/>
</dbReference>
<protein>
    <recommendedName>
        <fullName evidence="4">O-methyltransferase domain-containing protein</fullName>
    </recommendedName>
</protein>
<organism evidence="3">
    <name type="scientific">marine sediment metagenome</name>
    <dbReference type="NCBI Taxonomy" id="412755"/>
    <lineage>
        <taxon>unclassified sequences</taxon>
        <taxon>metagenomes</taxon>
        <taxon>ecological metagenomes</taxon>
    </lineage>
</organism>
<keyword evidence="1" id="KW-0489">Methyltransferase</keyword>